<feature type="region of interest" description="Disordered" evidence="4">
    <location>
        <begin position="636"/>
        <end position="684"/>
    </location>
</feature>
<feature type="compositionally biased region" description="Acidic residues" evidence="4">
    <location>
        <begin position="458"/>
        <end position="474"/>
    </location>
</feature>
<name>A0AAD5LCY8_PYTIN</name>
<dbReference type="GO" id="GO:0015631">
    <property type="term" value="F:tubulin binding"/>
    <property type="evidence" value="ECO:0007669"/>
    <property type="project" value="TreeGrafter"/>
</dbReference>
<dbReference type="PANTHER" id="PTHR12241:SF147">
    <property type="entry name" value="TUBULIN POLYGLUTAMYLASE TTLL7"/>
    <property type="match status" value="1"/>
</dbReference>
<sequence>MVTSRDSNKLTTVAVKSAAPARPKAAADAATSNAKRRRCRVTVDITSCRYAIIRQCLRARDFRLVKKRPEAGAPPTKWDIWWSDRGDLLRDLPRLSPFQKVNHYPSMEEICRKDFLANNLYVLANAISKVLPQEFDFFPRTFLLPGDSIELQRAMETGPKNATYIVKPRTLCQGKGISLVQSFTKVPMHEPCVVQRYIDIPLLVDGYKFDLRVYVLVLSVCPLQLYIFQNGLARFCTTPFQRPTGKNLNKRRMHLTNYAINKRSKSFQQPKAGADAGTSKRSIASVLQELDKAGRVSSSSVWKQIHDIVYKTLLCVEPKLQASYRSYFGAKQEEEALWGPKCFEILGFDIMLDAANKAWLFEVNHAPSFAGDSSLDREIKTALINATLDLIDVTNTKKKQYLRQTRAEWTKRLWSTSSRTKGTHMQPDSEPASKYEIQPADQPQPDTERTANDNHDDSDVDKDDSEDQDVDDDDNQHQEVTDVEESISRVSNLTTALGAIWRRQNRIAPDHSVTEAEEPAAPSAQLGNYFVSVEPFKAEADNAIERINRVLADLPFEAQRGGVIDAWDAVVGRVLTDPSFSIRTASGNTAQVRFNKLIERHRQSDRVALRASGVEETYEEREQILDELVARIDEHARTERERSDQERAKAERIDTAGDVIRDKPLKRLRDGADRDDREERPQKQAKLAQLFAFLREDAEREAKIRQADYERQRAERQAERDAEREERKEERQLEHERFLALLKAFMDAQSQK</sequence>
<dbReference type="GO" id="GO:0000226">
    <property type="term" value="P:microtubule cytoskeleton organization"/>
    <property type="evidence" value="ECO:0007669"/>
    <property type="project" value="TreeGrafter"/>
</dbReference>
<feature type="compositionally biased region" description="Basic and acidic residues" evidence="4">
    <location>
        <begin position="446"/>
        <end position="457"/>
    </location>
</feature>
<dbReference type="AlphaFoldDB" id="A0AAD5LCY8"/>
<protein>
    <recommendedName>
        <fullName evidence="7">Tubulin polyglutamylase</fullName>
    </recommendedName>
</protein>
<feature type="compositionally biased region" description="Basic and acidic residues" evidence="4">
    <location>
        <begin position="636"/>
        <end position="682"/>
    </location>
</feature>
<accession>A0AAD5LCY8</accession>
<comment type="caution">
    <text evidence="5">The sequence shown here is derived from an EMBL/GenBank/DDBJ whole genome shotgun (WGS) entry which is preliminary data.</text>
</comment>
<organism evidence="5 6">
    <name type="scientific">Pythium insidiosum</name>
    <name type="common">Pythiosis disease agent</name>
    <dbReference type="NCBI Taxonomy" id="114742"/>
    <lineage>
        <taxon>Eukaryota</taxon>
        <taxon>Sar</taxon>
        <taxon>Stramenopiles</taxon>
        <taxon>Oomycota</taxon>
        <taxon>Peronosporomycetes</taxon>
        <taxon>Pythiales</taxon>
        <taxon>Pythiaceae</taxon>
        <taxon>Pythium</taxon>
    </lineage>
</organism>
<evidence type="ECO:0000313" key="5">
    <source>
        <dbReference type="EMBL" id="KAJ0394202.1"/>
    </source>
</evidence>
<evidence type="ECO:0000256" key="2">
    <source>
        <dbReference type="ARBA" id="ARBA00022741"/>
    </source>
</evidence>
<evidence type="ECO:0000256" key="3">
    <source>
        <dbReference type="ARBA" id="ARBA00022840"/>
    </source>
</evidence>
<dbReference type="GO" id="GO:0005524">
    <property type="term" value="F:ATP binding"/>
    <property type="evidence" value="ECO:0007669"/>
    <property type="project" value="UniProtKB-KW"/>
</dbReference>
<feature type="region of interest" description="Disordered" evidence="4">
    <location>
        <begin position="413"/>
        <end position="488"/>
    </location>
</feature>
<evidence type="ECO:0000313" key="6">
    <source>
        <dbReference type="Proteomes" id="UP001209570"/>
    </source>
</evidence>
<proteinExistence type="predicted"/>
<dbReference type="Pfam" id="PF03133">
    <property type="entry name" value="TTL"/>
    <property type="match status" value="1"/>
</dbReference>
<dbReference type="GO" id="GO:0036064">
    <property type="term" value="C:ciliary basal body"/>
    <property type="evidence" value="ECO:0007669"/>
    <property type="project" value="TreeGrafter"/>
</dbReference>
<dbReference type="InterPro" id="IPR004344">
    <property type="entry name" value="TTL/TTLL_fam"/>
</dbReference>
<dbReference type="SUPFAM" id="SSF56059">
    <property type="entry name" value="Glutathione synthetase ATP-binding domain-like"/>
    <property type="match status" value="1"/>
</dbReference>
<keyword evidence="2" id="KW-0547">Nucleotide-binding</keyword>
<keyword evidence="3" id="KW-0067">ATP-binding</keyword>
<dbReference type="PROSITE" id="PS51221">
    <property type="entry name" value="TTL"/>
    <property type="match status" value="1"/>
</dbReference>
<keyword evidence="6" id="KW-1185">Reference proteome</keyword>
<dbReference type="EMBL" id="JAKCXM010000427">
    <property type="protein sequence ID" value="KAJ0394202.1"/>
    <property type="molecule type" value="Genomic_DNA"/>
</dbReference>
<keyword evidence="1" id="KW-0436">Ligase</keyword>
<dbReference type="GO" id="GO:0070740">
    <property type="term" value="F:tubulin-glutamic acid ligase activity"/>
    <property type="evidence" value="ECO:0007669"/>
    <property type="project" value="TreeGrafter"/>
</dbReference>
<gene>
    <name evidence="5" type="ORF">P43SY_007836</name>
</gene>
<dbReference type="Proteomes" id="UP001209570">
    <property type="component" value="Unassembled WGS sequence"/>
</dbReference>
<evidence type="ECO:0000256" key="4">
    <source>
        <dbReference type="SAM" id="MobiDB-lite"/>
    </source>
</evidence>
<feature type="region of interest" description="Disordered" evidence="4">
    <location>
        <begin position="705"/>
        <end position="733"/>
    </location>
</feature>
<reference evidence="5" key="1">
    <citation type="submission" date="2021-12" db="EMBL/GenBank/DDBJ databases">
        <title>Prjna785345.</title>
        <authorList>
            <person name="Rujirawat T."/>
            <person name="Krajaejun T."/>
        </authorList>
    </citation>
    <scope>NUCLEOTIDE SEQUENCE</scope>
    <source>
        <strain evidence="5">Pi057C3</strain>
    </source>
</reference>
<dbReference type="Gene3D" id="3.30.470.20">
    <property type="entry name" value="ATP-grasp fold, B domain"/>
    <property type="match status" value="1"/>
</dbReference>
<evidence type="ECO:0000256" key="1">
    <source>
        <dbReference type="ARBA" id="ARBA00022598"/>
    </source>
</evidence>
<dbReference type="PANTHER" id="PTHR12241">
    <property type="entry name" value="TUBULIN POLYGLUTAMYLASE"/>
    <property type="match status" value="1"/>
</dbReference>
<evidence type="ECO:0008006" key="7">
    <source>
        <dbReference type="Google" id="ProtNLM"/>
    </source>
</evidence>